<keyword evidence="1" id="KW-0227">DNA damage</keyword>
<sequence length="161" mass="17762">MDDSADSGIYARHSPYLERYVQIGVAGDRVLSISFPEQPDENAVEGDEANEHPLLDQLFEYLDGVNEVGFEDVQIALTVPTDQRAILETLRTIPYGESIDVEAIARMTPDLDPQDDDDLITVRTALDENPLPIVLPDHRVRNGPSAAPPGVEQKLRSLEGL</sequence>
<dbReference type="GO" id="GO:0003824">
    <property type="term" value="F:catalytic activity"/>
    <property type="evidence" value="ECO:0007669"/>
    <property type="project" value="InterPro"/>
</dbReference>
<evidence type="ECO:0000313" key="4">
    <source>
        <dbReference type="EMBL" id="MCU4750842.1"/>
    </source>
</evidence>
<dbReference type="InterPro" id="IPR036388">
    <property type="entry name" value="WH-like_DNA-bd_sf"/>
</dbReference>
<evidence type="ECO:0000256" key="2">
    <source>
        <dbReference type="SAM" id="MobiDB-lite"/>
    </source>
</evidence>
<keyword evidence="5" id="KW-1185">Reference proteome</keyword>
<evidence type="ECO:0000259" key="3">
    <source>
        <dbReference type="Pfam" id="PF01035"/>
    </source>
</evidence>
<protein>
    <submittedName>
        <fullName evidence="4">MGMT family protein</fullName>
    </submittedName>
</protein>
<dbReference type="GO" id="GO:0006281">
    <property type="term" value="P:DNA repair"/>
    <property type="evidence" value="ECO:0007669"/>
    <property type="project" value="InterPro"/>
</dbReference>
<dbReference type="InterPro" id="IPR014048">
    <property type="entry name" value="MethylDNA_cys_MeTrfase_DNA-bd"/>
</dbReference>
<evidence type="ECO:0000256" key="1">
    <source>
        <dbReference type="ARBA" id="ARBA00022763"/>
    </source>
</evidence>
<name>A0AAP2Z500_9EURY</name>
<dbReference type="AlphaFoldDB" id="A0AAP2Z500"/>
<dbReference type="RefSeq" id="WP_342806009.1">
    <property type="nucleotide sequence ID" value="NZ_JAOPJZ010000001.1"/>
</dbReference>
<comment type="caution">
    <text evidence="4">The sequence shown here is derived from an EMBL/GenBank/DDBJ whole genome shotgun (WGS) entry which is preliminary data.</text>
</comment>
<gene>
    <name evidence="4" type="ORF">OB919_02405</name>
</gene>
<dbReference type="InterPro" id="IPR036217">
    <property type="entry name" value="MethylDNA_cys_MeTrfase_DNAb"/>
</dbReference>
<accession>A0AAP2Z500</accession>
<feature type="region of interest" description="Disordered" evidence="2">
    <location>
        <begin position="137"/>
        <end position="161"/>
    </location>
</feature>
<feature type="domain" description="Methylated-DNA-[protein]-cysteine S-methyltransferase DNA binding" evidence="3">
    <location>
        <begin position="83"/>
        <end position="142"/>
    </location>
</feature>
<organism evidence="4 5">
    <name type="scientific">Natronosalvus hydrolyticus</name>
    <dbReference type="NCBI Taxonomy" id="2979988"/>
    <lineage>
        <taxon>Archaea</taxon>
        <taxon>Methanobacteriati</taxon>
        <taxon>Methanobacteriota</taxon>
        <taxon>Stenosarchaea group</taxon>
        <taxon>Halobacteria</taxon>
        <taxon>Halobacteriales</taxon>
        <taxon>Natrialbaceae</taxon>
        <taxon>Natronosalvus</taxon>
    </lineage>
</organism>
<evidence type="ECO:0000313" key="5">
    <source>
        <dbReference type="Proteomes" id="UP001321047"/>
    </source>
</evidence>
<reference evidence="4 5" key="1">
    <citation type="submission" date="2022-09" db="EMBL/GenBank/DDBJ databases">
        <title>Enrichment on poylsaccharides allowed isolation of novel metabolic and taxonomic groups of Haloarchaea.</title>
        <authorList>
            <person name="Sorokin D.Y."/>
            <person name="Elcheninov A.G."/>
            <person name="Khizhniak T.V."/>
            <person name="Kolganova T.V."/>
            <person name="Kublanov I.V."/>
        </authorList>
    </citation>
    <scope>NUCLEOTIDE SEQUENCE [LARGE SCALE GENOMIC DNA]</scope>
    <source>
        <strain evidence="4 5">AArc-curdl1</strain>
    </source>
</reference>
<dbReference type="Pfam" id="PF01035">
    <property type="entry name" value="DNA_binding_1"/>
    <property type="match status" value="1"/>
</dbReference>
<proteinExistence type="predicted"/>
<dbReference type="SUPFAM" id="SSF46767">
    <property type="entry name" value="Methylated DNA-protein cysteine methyltransferase, C-terminal domain"/>
    <property type="match status" value="1"/>
</dbReference>
<dbReference type="Gene3D" id="1.10.10.10">
    <property type="entry name" value="Winged helix-like DNA-binding domain superfamily/Winged helix DNA-binding domain"/>
    <property type="match status" value="1"/>
</dbReference>
<dbReference type="Proteomes" id="UP001321047">
    <property type="component" value="Unassembled WGS sequence"/>
</dbReference>
<dbReference type="EMBL" id="JAOPJZ010000001">
    <property type="protein sequence ID" value="MCU4750842.1"/>
    <property type="molecule type" value="Genomic_DNA"/>
</dbReference>